<evidence type="ECO:0000256" key="5">
    <source>
        <dbReference type="ARBA" id="ARBA00022741"/>
    </source>
</evidence>
<dbReference type="Proteomes" id="UP000316639">
    <property type="component" value="Unassembled WGS sequence"/>
</dbReference>
<gene>
    <name evidence="12" type="ORF">FKR81_35345</name>
</gene>
<dbReference type="EC" id="2.7.13.3" evidence="2"/>
<feature type="transmembrane region" description="Helical" evidence="10">
    <location>
        <begin position="134"/>
        <end position="154"/>
    </location>
</feature>
<dbReference type="PANTHER" id="PTHR24421">
    <property type="entry name" value="NITRATE/NITRITE SENSOR PROTEIN NARX-RELATED"/>
    <property type="match status" value="1"/>
</dbReference>
<keyword evidence="10" id="KW-0472">Membrane</keyword>
<dbReference type="Gene3D" id="3.30.565.10">
    <property type="entry name" value="Histidine kinase-like ATPase, C-terminal domain"/>
    <property type="match status" value="1"/>
</dbReference>
<dbReference type="OrthoDB" id="227596at2"/>
<dbReference type="GO" id="GO:0046983">
    <property type="term" value="F:protein dimerization activity"/>
    <property type="evidence" value="ECO:0007669"/>
    <property type="project" value="InterPro"/>
</dbReference>
<evidence type="ECO:0000313" key="12">
    <source>
        <dbReference type="EMBL" id="TWP46444.1"/>
    </source>
</evidence>
<accession>A0A563EIC3</accession>
<sequence length="512" mass="54197">MTDGDLVRQKIRPGELVLAVLALLVGLLPLGVPLPISTHPAMAVVTAICAAALVPLARRKPVLAMLATTLLYASTNFWAITTTTFVIFTAARLITPRGRLWLTVLGTGVGQVVFSSVNYLIVPTPLTRADVVGGTVFGLIFLLLLPALAGMLLGQRKPLTRLLQERNEYLERAQALTASKARTEERSHIAGEMHDMLGHRLSLISIHAGALELMTSKQAPELHEQAELVRTTSSVAMAELREILGVLRANTEPETLDENAGTREDVLRLVESSCAAGISVRLEWHGDDVADADPRSRRAIHRVVREGLTNVHKHAPDARARVSVTVSDGRAEVLVVNSTTDAPKGKGTRRGLIGLEERVGLIGGRFVAGPAPEGGFRIAADLPLHPAALADAAVTGDAVPEVPPVPIVAESLTLPRVVASGCLGAMVGVPVLGSLVVILVVSAVGGGAMDAGTFVQLQLGTEETTITEQYGIGTADAEGCLRYRQNDGDQGQEYKLCFQDGKLARKDVVAAP</sequence>
<evidence type="ECO:0000313" key="13">
    <source>
        <dbReference type="Proteomes" id="UP000316639"/>
    </source>
</evidence>
<dbReference type="CDD" id="cd16917">
    <property type="entry name" value="HATPase_UhpB-NarQ-NarX-like"/>
    <property type="match status" value="1"/>
</dbReference>
<dbReference type="PANTHER" id="PTHR24421:SF10">
    <property type="entry name" value="NITRATE_NITRITE SENSOR PROTEIN NARQ"/>
    <property type="match status" value="1"/>
</dbReference>
<keyword evidence="3" id="KW-0597">Phosphoprotein</keyword>
<dbReference type="SUPFAM" id="SSF55874">
    <property type="entry name" value="ATPase domain of HSP90 chaperone/DNA topoisomerase II/histidine kinase"/>
    <property type="match status" value="1"/>
</dbReference>
<evidence type="ECO:0000256" key="9">
    <source>
        <dbReference type="SAM" id="Coils"/>
    </source>
</evidence>
<evidence type="ECO:0000256" key="10">
    <source>
        <dbReference type="SAM" id="Phobius"/>
    </source>
</evidence>
<evidence type="ECO:0000256" key="4">
    <source>
        <dbReference type="ARBA" id="ARBA00022679"/>
    </source>
</evidence>
<dbReference type="GO" id="GO:0016020">
    <property type="term" value="C:membrane"/>
    <property type="evidence" value="ECO:0007669"/>
    <property type="project" value="InterPro"/>
</dbReference>
<dbReference type="GO" id="GO:0000155">
    <property type="term" value="F:phosphorelay sensor kinase activity"/>
    <property type="evidence" value="ECO:0007669"/>
    <property type="project" value="InterPro"/>
</dbReference>
<keyword evidence="13" id="KW-1185">Reference proteome</keyword>
<keyword evidence="8" id="KW-0902">Two-component regulatory system</keyword>
<proteinExistence type="predicted"/>
<dbReference type="Pfam" id="PF07730">
    <property type="entry name" value="HisKA_3"/>
    <property type="match status" value="1"/>
</dbReference>
<evidence type="ECO:0000256" key="6">
    <source>
        <dbReference type="ARBA" id="ARBA00022777"/>
    </source>
</evidence>
<evidence type="ECO:0000259" key="11">
    <source>
        <dbReference type="Pfam" id="PF07730"/>
    </source>
</evidence>
<keyword evidence="10" id="KW-0812">Transmembrane</keyword>
<reference evidence="12 13" key="1">
    <citation type="submission" date="2019-07" db="EMBL/GenBank/DDBJ databases">
        <title>Lentzea xizangensis sp. nov., isolated from Qinghai-Tibetan Plateau Soils.</title>
        <authorList>
            <person name="Huang J."/>
        </authorList>
    </citation>
    <scope>NUCLEOTIDE SEQUENCE [LARGE SCALE GENOMIC DNA]</scope>
    <source>
        <strain evidence="12 13">FXJ1.1311</strain>
    </source>
</reference>
<dbReference type="EMBL" id="VOBR01000032">
    <property type="protein sequence ID" value="TWP46444.1"/>
    <property type="molecule type" value="Genomic_DNA"/>
</dbReference>
<feature type="transmembrane region" description="Helical" evidence="10">
    <location>
        <begin position="423"/>
        <end position="444"/>
    </location>
</feature>
<feature type="transmembrane region" description="Helical" evidence="10">
    <location>
        <begin position="100"/>
        <end position="122"/>
    </location>
</feature>
<feature type="transmembrane region" description="Helical" evidence="10">
    <location>
        <begin position="16"/>
        <end position="34"/>
    </location>
</feature>
<protein>
    <recommendedName>
        <fullName evidence="2">histidine kinase</fullName>
        <ecNumber evidence="2">2.7.13.3</ecNumber>
    </recommendedName>
</protein>
<evidence type="ECO:0000256" key="3">
    <source>
        <dbReference type="ARBA" id="ARBA00022553"/>
    </source>
</evidence>
<keyword evidence="7" id="KW-0067">ATP-binding</keyword>
<keyword evidence="6 12" id="KW-0418">Kinase</keyword>
<dbReference type="GO" id="GO:0005524">
    <property type="term" value="F:ATP binding"/>
    <property type="evidence" value="ECO:0007669"/>
    <property type="project" value="UniProtKB-KW"/>
</dbReference>
<keyword evidence="9" id="KW-0175">Coiled coil</keyword>
<evidence type="ECO:0000256" key="2">
    <source>
        <dbReference type="ARBA" id="ARBA00012438"/>
    </source>
</evidence>
<feature type="transmembrane region" description="Helical" evidence="10">
    <location>
        <begin position="69"/>
        <end position="94"/>
    </location>
</feature>
<evidence type="ECO:0000256" key="7">
    <source>
        <dbReference type="ARBA" id="ARBA00022840"/>
    </source>
</evidence>
<dbReference type="Gene3D" id="1.20.5.1930">
    <property type="match status" value="1"/>
</dbReference>
<dbReference type="RefSeq" id="WP_146358575.1">
    <property type="nucleotide sequence ID" value="NZ_VOBR01000032.1"/>
</dbReference>
<comment type="catalytic activity">
    <reaction evidence="1">
        <text>ATP + protein L-histidine = ADP + protein N-phospho-L-histidine.</text>
        <dbReference type="EC" id="2.7.13.3"/>
    </reaction>
</comment>
<dbReference type="InterPro" id="IPR050482">
    <property type="entry name" value="Sensor_HK_TwoCompSys"/>
</dbReference>
<keyword evidence="5" id="KW-0547">Nucleotide-binding</keyword>
<feature type="domain" description="Signal transduction histidine kinase subgroup 3 dimerisation and phosphoacceptor" evidence="11">
    <location>
        <begin position="185"/>
        <end position="250"/>
    </location>
</feature>
<name>A0A563EIC3_9PSEU</name>
<dbReference type="InterPro" id="IPR036890">
    <property type="entry name" value="HATPase_C_sf"/>
</dbReference>
<keyword evidence="4" id="KW-0808">Transferase</keyword>
<evidence type="ECO:0000256" key="1">
    <source>
        <dbReference type="ARBA" id="ARBA00000085"/>
    </source>
</evidence>
<dbReference type="InterPro" id="IPR011712">
    <property type="entry name" value="Sig_transdc_His_kin_sub3_dim/P"/>
</dbReference>
<evidence type="ECO:0000256" key="8">
    <source>
        <dbReference type="ARBA" id="ARBA00023012"/>
    </source>
</evidence>
<feature type="coiled-coil region" evidence="9">
    <location>
        <begin position="159"/>
        <end position="186"/>
    </location>
</feature>
<organism evidence="12 13">
    <name type="scientific">Lentzea tibetensis</name>
    <dbReference type="NCBI Taxonomy" id="2591470"/>
    <lineage>
        <taxon>Bacteria</taxon>
        <taxon>Bacillati</taxon>
        <taxon>Actinomycetota</taxon>
        <taxon>Actinomycetes</taxon>
        <taxon>Pseudonocardiales</taxon>
        <taxon>Pseudonocardiaceae</taxon>
        <taxon>Lentzea</taxon>
    </lineage>
</organism>
<dbReference type="AlphaFoldDB" id="A0A563EIC3"/>
<comment type="caution">
    <text evidence="12">The sequence shown here is derived from an EMBL/GenBank/DDBJ whole genome shotgun (WGS) entry which is preliminary data.</text>
</comment>
<keyword evidence="10" id="KW-1133">Transmembrane helix</keyword>